<gene>
    <name evidence="1" type="ORF">WJX75_006062</name>
</gene>
<keyword evidence="2" id="KW-1185">Reference proteome</keyword>
<sequence>MQMKTKPFGKCQPHCGHKLVISFLQYRWSFSPVLLIFQDSKLRFHGLTLMKRILAAATLTLLFAAFTAEALTPTPIDAQPYGPVTAAQVPAAAATCKAALDAANKALTASNGDFTAVIQPNGATAENNEYLYCSTADSTAGQHSLPPVMFYNWDLINHTKAAPTTLKYDLLELIVVGVNKYACGCGYKVSTMGSYGI</sequence>
<dbReference type="EMBL" id="JALJOT010000002">
    <property type="protein sequence ID" value="KAK9917584.1"/>
    <property type="molecule type" value="Genomic_DNA"/>
</dbReference>
<dbReference type="Proteomes" id="UP001491310">
    <property type="component" value="Unassembled WGS sequence"/>
</dbReference>
<comment type="caution">
    <text evidence="1">The sequence shown here is derived from an EMBL/GenBank/DDBJ whole genome shotgun (WGS) entry which is preliminary data.</text>
</comment>
<reference evidence="1 2" key="1">
    <citation type="journal article" date="2024" name="Nat. Commun.">
        <title>Phylogenomics reveals the evolutionary origins of lichenization in chlorophyte algae.</title>
        <authorList>
            <person name="Puginier C."/>
            <person name="Libourel C."/>
            <person name="Otte J."/>
            <person name="Skaloud P."/>
            <person name="Haon M."/>
            <person name="Grisel S."/>
            <person name="Petersen M."/>
            <person name="Berrin J.G."/>
            <person name="Delaux P.M."/>
            <person name="Dal Grande F."/>
            <person name="Keller J."/>
        </authorList>
    </citation>
    <scope>NUCLEOTIDE SEQUENCE [LARGE SCALE GENOMIC DNA]</scope>
    <source>
        <strain evidence="1 2">SAG 216-7</strain>
    </source>
</reference>
<evidence type="ECO:0000313" key="2">
    <source>
        <dbReference type="Proteomes" id="UP001491310"/>
    </source>
</evidence>
<protein>
    <recommendedName>
        <fullName evidence="3">SCP domain-containing protein</fullName>
    </recommendedName>
</protein>
<accession>A0ABR2Z1W6</accession>
<evidence type="ECO:0008006" key="3">
    <source>
        <dbReference type="Google" id="ProtNLM"/>
    </source>
</evidence>
<evidence type="ECO:0000313" key="1">
    <source>
        <dbReference type="EMBL" id="KAK9917584.1"/>
    </source>
</evidence>
<proteinExistence type="predicted"/>
<organism evidence="1 2">
    <name type="scientific">Coccomyxa subellipsoidea</name>
    <dbReference type="NCBI Taxonomy" id="248742"/>
    <lineage>
        <taxon>Eukaryota</taxon>
        <taxon>Viridiplantae</taxon>
        <taxon>Chlorophyta</taxon>
        <taxon>core chlorophytes</taxon>
        <taxon>Trebouxiophyceae</taxon>
        <taxon>Trebouxiophyceae incertae sedis</taxon>
        <taxon>Coccomyxaceae</taxon>
        <taxon>Coccomyxa</taxon>
    </lineage>
</organism>
<name>A0ABR2Z1W6_9CHLO</name>